<keyword evidence="1" id="KW-1133">Transmembrane helix</keyword>
<proteinExistence type="predicted"/>
<keyword evidence="1" id="KW-0472">Membrane</keyword>
<evidence type="ECO:0000313" key="2">
    <source>
        <dbReference type="EMBL" id="RPB15620.1"/>
    </source>
</evidence>
<gene>
    <name evidence="2" type="ORF">P167DRAFT_571270</name>
</gene>
<sequence length="125" mass="14165">MFSHAARHLLLRRAPAVKLKIPTTRAHSTFNHRAFVGRGMYTRHFPEPVGEGGVGAYVLDTRAGIGELLYQVEILKTRQESHGIMLWMSVTSNIVFATAFAYIAFLDDDEVDPPVKEVKRKRKEK</sequence>
<dbReference type="InParanoid" id="A0A3N4KYH7"/>
<dbReference type="Proteomes" id="UP000277580">
    <property type="component" value="Unassembled WGS sequence"/>
</dbReference>
<feature type="transmembrane region" description="Helical" evidence="1">
    <location>
        <begin position="84"/>
        <end position="105"/>
    </location>
</feature>
<reference evidence="2 3" key="1">
    <citation type="journal article" date="2018" name="Nat. Ecol. Evol.">
        <title>Pezizomycetes genomes reveal the molecular basis of ectomycorrhizal truffle lifestyle.</title>
        <authorList>
            <person name="Murat C."/>
            <person name="Payen T."/>
            <person name="Noel B."/>
            <person name="Kuo A."/>
            <person name="Morin E."/>
            <person name="Chen J."/>
            <person name="Kohler A."/>
            <person name="Krizsan K."/>
            <person name="Balestrini R."/>
            <person name="Da Silva C."/>
            <person name="Montanini B."/>
            <person name="Hainaut M."/>
            <person name="Levati E."/>
            <person name="Barry K.W."/>
            <person name="Belfiori B."/>
            <person name="Cichocki N."/>
            <person name="Clum A."/>
            <person name="Dockter R.B."/>
            <person name="Fauchery L."/>
            <person name="Guy J."/>
            <person name="Iotti M."/>
            <person name="Le Tacon F."/>
            <person name="Lindquist E.A."/>
            <person name="Lipzen A."/>
            <person name="Malagnac F."/>
            <person name="Mello A."/>
            <person name="Molinier V."/>
            <person name="Miyauchi S."/>
            <person name="Poulain J."/>
            <person name="Riccioni C."/>
            <person name="Rubini A."/>
            <person name="Sitrit Y."/>
            <person name="Splivallo R."/>
            <person name="Traeger S."/>
            <person name="Wang M."/>
            <person name="Zifcakova L."/>
            <person name="Wipf D."/>
            <person name="Zambonelli A."/>
            <person name="Paolocci F."/>
            <person name="Nowrousian M."/>
            <person name="Ottonello S."/>
            <person name="Baldrian P."/>
            <person name="Spatafora J.W."/>
            <person name="Henrissat B."/>
            <person name="Nagy L.G."/>
            <person name="Aury J.M."/>
            <person name="Wincker P."/>
            <person name="Grigoriev I.V."/>
            <person name="Bonfante P."/>
            <person name="Martin F.M."/>
        </authorList>
    </citation>
    <scope>NUCLEOTIDE SEQUENCE [LARGE SCALE GENOMIC DNA]</scope>
    <source>
        <strain evidence="2 3">CCBAS932</strain>
    </source>
</reference>
<accession>A0A3N4KYH7</accession>
<organism evidence="2 3">
    <name type="scientific">Morchella conica CCBAS932</name>
    <dbReference type="NCBI Taxonomy" id="1392247"/>
    <lineage>
        <taxon>Eukaryota</taxon>
        <taxon>Fungi</taxon>
        <taxon>Dikarya</taxon>
        <taxon>Ascomycota</taxon>
        <taxon>Pezizomycotina</taxon>
        <taxon>Pezizomycetes</taxon>
        <taxon>Pezizales</taxon>
        <taxon>Morchellaceae</taxon>
        <taxon>Morchella</taxon>
    </lineage>
</organism>
<name>A0A3N4KYH7_9PEZI</name>
<keyword evidence="1" id="KW-0812">Transmembrane</keyword>
<dbReference type="AlphaFoldDB" id="A0A3N4KYH7"/>
<keyword evidence="3" id="KW-1185">Reference proteome</keyword>
<dbReference type="OrthoDB" id="10394317at2759"/>
<evidence type="ECO:0000313" key="3">
    <source>
        <dbReference type="Proteomes" id="UP000277580"/>
    </source>
</evidence>
<dbReference type="EMBL" id="ML119112">
    <property type="protein sequence ID" value="RPB15620.1"/>
    <property type="molecule type" value="Genomic_DNA"/>
</dbReference>
<evidence type="ECO:0000256" key="1">
    <source>
        <dbReference type="SAM" id="Phobius"/>
    </source>
</evidence>
<protein>
    <submittedName>
        <fullName evidence="2">Uncharacterized protein</fullName>
    </submittedName>
</protein>